<evidence type="ECO:0000259" key="1">
    <source>
        <dbReference type="Pfam" id="PF03732"/>
    </source>
</evidence>
<dbReference type="Pfam" id="PF03732">
    <property type="entry name" value="Retrotrans_gag"/>
    <property type="match status" value="1"/>
</dbReference>
<accession>A0A699IP88</accession>
<dbReference type="AlphaFoldDB" id="A0A699IP88"/>
<organism evidence="2">
    <name type="scientific">Tanacetum cinerariifolium</name>
    <name type="common">Dalmatian daisy</name>
    <name type="synonym">Chrysanthemum cinerariifolium</name>
    <dbReference type="NCBI Taxonomy" id="118510"/>
    <lineage>
        <taxon>Eukaryota</taxon>
        <taxon>Viridiplantae</taxon>
        <taxon>Streptophyta</taxon>
        <taxon>Embryophyta</taxon>
        <taxon>Tracheophyta</taxon>
        <taxon>Spermatophyta</taxon>
        <taxon>Magnoliopsida</taxon>
        <taxon>eudicotyledons</taxon>
        <taxon>Gunneridae</taxon>
        <taxon>Pentapetalae</taxon>
        <taxon>asterids</taxon>
        <taxon>campanulids</taxon>
        <taxon>Asterales</taxon>
        <taxon>Asteraceae</taxon>
        <taxon>Asteroideae</taxon>
        <taxon>Anthemideae</taxon>
        <taxon>Anthemidinae</taxon>
        <taxon>Tanacetum</taxon>
    </lineage>
</organism>
<gene>
    <name evidence="2" type="ORF">Tci_553040</name>
</gene>
<dbReference type="InterPro" id="IPR005162">
    <property type="entry name" value="Retrotrans_gag_dom"/>
</dbReference>
<evidence type="ECO:0000313" key="2">
    <source>
        <dbReference type="EMBL" id="GEZ81067.1"/>
    </source>
</evidence>
<comment type="caution">
    <text evidence="2">The sequence shown here is derived from an EMBL/GenBank/DDBJ whole genome shotgun (WGS) entry which is preliminary data.</text>
</comment>
<proteinExistence type="predicted"/>
<sequence length="311" mass="35719">MEIGIADVEAVIDMSIGDEVRAHINDGICMGVEVAASDIREDEEEFEAEASAGGMIKVEVDPRVKSVVNKDVLDHVIADGAVKVTYETLGDLVHRFHDHTEEIPVHQFRDWVDSLRHHMALSQEEFCQIYRDRDDLGGDLEDWSRLLRGEWKSWRGGNNKNGNLNENGRGAMPVVYTYQDFIKCQPLNFKGTEGVVGLTRWFEKMETVFHINNCPKVYQVKYATYTLLDSALTWWNSYKRIVGADVAFSMIWRDLMKLMTEVHCLRNEIQKIETKLWNLTMKNNDSLLCTRMVLGEEDQIERYVGGLPDNI</sequence>
<name>A0A699IP88_TANCI</name>
<dbReference type="EMBL" id="BKCJ010326717">
    <property type="protein sequence ID" value="GEZ81067.1"/>
    <property type="molecule type" value="Genomic_DNA"/>
</dbReference>
<reference evidence="2" key="1">
    <citation type="journal article" date="2019" name="Sci. Rep.">
        <title>Draft genome of Tanacetum cinerariifolium, the natural source of mosquito coil.</title>
        <authorList>
            <person name="Yamashiro T."/>
            <person name="Shiraishi A."/>
            <person name="Satake H."/>
            <person name="Nakayama K."/>
        </authorList>
    </citation>
    <scope>NUCLEOTIDE SEQUENCE</scope>
</reference>
<feature type="domain" description="Retrotransposon gag" evidence="1">
    <location>
        <begin position="221"/>
        <end position="286"/>
    </location>
</feature>
<protein>
    <recommendedName>
        <fullName evidence="1">Retrotransposon gag domain-containing protein</fullName>
    </recommendedName>
</protein>